<evidence type="ECO:0000313" key="2">
    <source>
        <dbReference type="Proteomes" id="UP000078492"/>
    </source>
</evidence>
<dbReference type="AlphaFoldDB" id="A0A151JMY2"/>
<accession>A0A151JMY2</accession>
<organism evidence="1 2">
    <name type="scientific">Trachymyrmex cornetzi</name>
    <dbReference type="NCBI Taxonomy" id="471704"/>
    <lineage>
        <taxon>Eukaryota</taxon>
        <taxon>Metazoa</taxon>
        <taxon>Ecdysozoa</taxon>
        <taxon>Arthropoda</taxon>
        <taxon>Hexapoda</taxon>
        <taxon>Insecta</taxon>
        <taxon>Pterygota</taxon>
        <taxon>Neoptera</taxon>
        <taxon>Endopterygota</taxon>
        <taxon>Hymenoptera</taxon>
        <taxon>Apocrita</taxon>
        <taxon>Aculeata</taxon>
        <taxon>Formicoidea</taxon>
        <taxon>Formicidae</taxon>
        <taxon>Myrmicinae</taxon>
        <taxon>Trachymyrmex</taxon>
    </lineage>
</organism>
<dbReference type="Proteomes" id="UP000078492">
    <property type="component" value="Unassembled WGS sequence"/>
</dbReference>
<sequence length="188" mass="21990">MYTRIYTASHKVRFHFVARNAFCMKNYNLKLGLITLHLLYIPCITRHVNTEDYLHIYHMIFLSFSETDLRLQHNSIVCNARPRDVDACIKVSNWKGVPSHRALYTMRNYARGVRFDHILVRNMRAFIPVNRSLDTACVSKALTRERSVDRLARRLFRNNCDRNGPLTMCALKEKRPPESSNPASLIVH</sequence>
<name>A0A151JMY2_9HYME</name>
<dbReference type="EMBL" id="KQ978878">
    <property type="protein sequence ID" value="KYN27854.1"/>
    <property type="molecule type" value="Genomic_DNA"/>
</dbReference>
<evidence type="ECO:0000313" key="1">
    <source>
        <dbReference type="EMBL" id="KYN27854.1"/>
    </source>
</evidence>
<protein>
    <submittedName>
        <fullName evidence="1">Uncharacterized protein</fullName>
    </submittedName>
</protein>
<proteinExistence type="predicted"/>
<reference evidence="1 2" key="1">
    <citation type="submission" date="2015-09" db="EMBL/GenBank/DDBJ databases">
        <title>Trachymyrmex cornetzi WGS genome.</title>
        <authorList>
            <person name="Nygaard S."/>
            <person name="Hu H."/>
            <person name="Boomsma J."/>
            <person name="Zhang G."/>
        </authorList>
    </citation>
    <scope>NUCLEOTIDE SEQUENCE [LARGE SCALE GENOMIC DNA]</scope>
    <source>
        <strain evidence="1">Tcor2-1</strain>
        <tissue evidence="1">Whole body</tissue>
    </source>
</reference>
<gene>
    <name evidence="1" type="ORF">ALC57_02718</name>
</gene>
<keyword evidence="2" id="KW-1185">Reference proteome</keyword>